<dbReference type="SUPFAM" id="SSF82784">
    <property type="entry name" value="OsmC-like"/>
    <property type="match status" value="1"/>
</dbReference>
<comment type="caution">
    <text evidence="1">The sequence shown here is derived from an EMBL/GenBank/DDBJ whole genome shotgun (WGS) entry which is preliminary data.</text>
</comment>
<dbReference type="Pfam" id="PF02566">
    <property type="entry name" value="OsmC"/>
    <property type="match status" value="1"/>
</dbReference>
<reference evidence="2" key="1">
    <citation type="journal article" date="2019" name="Int. J. Syst. Evol. Microbiol.">
        <title>The Global Catalogue of Microorganisms (GCM) 10K type strain sequencing project: providing services to taxonomists for standard genome sequencing and annotation.</title>
        <authorList>
            <consortium name="The Broad Institute Genomics Platform"/>
            <consortium name="The Broad Institute Genome Sequencing Center for Infectious Disease"/>
            <person name="Wu L."/>
            <person name="Ma J."/>
        </authorList>
    </citation>
    <scope>NUCLEOTIDE SEQUENCE [LARGE SCALE GENOMIC DNA]</scope>
    <source>
        <strain evidence="2">CGMCC 1.7693</strain>
    </source>
</reference>
<organism evidence="1 2">
    <name type="scientific">Oceanobacillus neutriphilus</name>
    <dbReference type="NCBI Taxonomy" id="531815"/>
    <lineage>
        <taxon>Bacteria</taxon>
        <taxon>Bacillati</taxon>
        <taxon>Bacillota</taxon>
        <taxon>Bacilli</taxon>
        <taxon>Bacillales</taxon>
        <taxon>Bacillaceae</taxon>
        <taxon>Oceanobacillus</taxon>
    </lineage>
</organism>
<accession>A0ABQ2P1H5</accession>
<dbReference type="InterPro" id="IPR015946">
    <property type="entry name" value="KH_dom-like_a/b"/>
</dbReference>
<proteinExistence type="predicted"/>
<dbReference type="InterPro" id="IPR003718">
    <property type="entry name" value="OsmC/Ohr_fam"/>
</dbReference>
<dbReference type="PANTHER" id="PTHR34352">
    <property type="entry name" value="PROTEIN YHFA"/>
    <property type="match status" value="1"/>
</dbReference>
<dbReference type="PANTHER" id="PTHR34352:SF1">
    <property type="entry name" value="PROTEIN YHFA"/>
    <property type="match status" value="1"/>
</dbReference>
<gene>
    <name evidence="1" type="ORF">GCM10011346_45250</name>
</gene>
<dbReference type="Proteomes" id="UP000641206">
    <property type="component" value="Unassembled WGS sequence"/>
</dbReference>
<dbReference type="EMBL" id="BMLW01000016">
    <property type="protein sequence ID" value="GGP15814.1"/>
    <property type="molecule type" value="Genomic_DNA"/>
</dbReference>
<dbReference type="Gene3D" id="3.30.300.20">
    <property type="match status" value="1"/>
</dbReference>
<protein>
    <submittedName>
        <fullName evidence="1">Osmotically inducible protein C</fullName>
    </submittedName>
</protein>
<dbReference type="InterPro" id="IPR036102">
    <property type="entry name" value="OsmC/Ohrsf"/>
</dbReference>
<evidence type="ECO:0000313" key="1">
    <source>
        <dbReference type="EMBL" id="GGP15814.1"/>
    </source>
</evidence>
<sequence length="137" mass="15468">MTMKYYMKEDGFSTDLNFGTLQVVTPLDEEYGLGYNPTQLLASSLAGCSSLTLNMVLKKRRKKYDDISVTAKVKTNPDERNKVEGVHVHFVIKSDDINEEQGKKLLDIVYKNCPMMRSVCDSIEITESVEIHPSVEA</sequence>
<dbReference type="RefSeq" id="WP_229720338.1">
    <property type="nucleotide sequence ID" value="NZ_BMLW01000016.1"/>
</dbReference>
<keyword evidence="2" id="KW-1185">Reference proteome</keyword>
<evidence type="ECO:0000313" key="2">
    <source>
        <dbReference type="Proteomes" id="UP000641206"/>
    </source>
</evidence>
<name>A0ABQ2P1H5_9BACI</name>